<dbReference type="RefSeq" id="WP_169664943.1">
    <property type="nucleotide sequence ID" value="NZ_CP076132.1"/>
</dbReference>
<dbReference type="EMBL" id="CP076132">
    <property type="protein sequence ID" value="QWG02574.1"/>
    <property type="molecule type" value="Genomic_DNA"/>
</dbReference>
<accession>A0AAX1N4S9</accession>
<protein>
    <recommendedName>
        <fullName evidence="3">Lipoprotein</fullName>
    </recommendedName>
</protein>
<name>A0AAX1N4S9_9BACT</name>
<dbReference type="AlphaFoldDB" id="A0AAX1N4S9"/>
<keyword evidence="2" id="KW-1185">Reference proteome</keyword>
<evidence type="ECO:0000313" key="1">
    <source>
        <dbReference type="EMBL" id="QWG02574.1"/>
    </source>
</evidence>
<dbReference type="KEGG" id="fya:KMW28_03085"/>
<organism evidence="1 2">
    <name type="scientific">Flammeovirga yaeyamensis</name>
    <dbReference type="NCBI Taxonomy" id="367791"/>
    <lineage>
        <taxon>Bacteria</taxon>
        <taxon>Pseudomonadati</taxon>
        <taxon>Bacteroidota</taxon>
        <taxon>Cytophagia</taxon>
        <taxon>Cytophagales</taxon>
        <taxon>Flammeovirgaceae</taxon>
        <taxon>Flammeovirga</taxon>
    </lineage>
</organism>
<reference evidence="1 2" key="1">
    <citation type="submission" date="2021-05" db="EMBL/GenBank/DDBJ databases">
        <title>Comparative genomic studies on the polysaccharide-degrading batcterial strains of the Flammeovirga genus.</title>
        <authorList>
            <person name="Zewei F."/>
            <person name="Zheng Z."/>
            <person name="Yu L."/>
            <person name="Ruyue G."/>
            <person name="Yanhong M."/>
            <person name="Yuanyuan C."/>
            <person name="Jingyan G."/>
            <person name="Wenjun H."/>
        </authorList>
    </citation>
    <scope>NUCLEOTIDE SEQUENCE [LARGE SCALE GENOMIC DNA]</scope>
    <source>
        <strain evidence="1 2">NBRC:100898</strain>
    </source>
</reference>
<evidence type="ECO:0000313" key="2">
    <source>
        <dbReference type="Proteomes" id="UP000678679"/>
    </source>
</evidence>
<dbReference type="Proteomes" id="UP000678679">
    <property type="component" value="Chromosome 1"/>
</dbReference>
<evidence type="ECO:0008006" key="3">
    <source>
        <dbReference type="Google" id="ProtNLM"/>
    </source>
</evidence>
<gene>
    <name evidence="1" type="ORF">KMW28_03085</name>
</gene>
<dbReference type="PROSITE" id="PS51257">
    <property type="entry name" value="PROKAR_LIPOPROTEIN"/>
    <property type="match status" value="1"/>
</dbReference>
<sequence>MKYFKFLLLSILLGGCQLFDRSSEELGTFTYYQHIDELPPVYSEHEFIQGTAYFYFVDKDSSIISDLYEYDDLSPVTVPVEISSKYKNEDVYRVSLVLQTWDYTDELISHLVYKEVNLQNRSTSDEDHILERKYTFPIGCTVYLETKSRSIQIKESEDESTNTMDVTITGNLEGDYSAHLLIYHSTYNIKAYLPLYFFDENEKVFSVDDLKSTKAAINTRPIDLRNTYKGFARLNLNNASAELLVIHTVELNGEFEFPKVLINKGNINYYFTRYYTAPSTNTSSYAVADYQLGNFDLDYFNPLSEKELINSYSIDNGESLVYPNQAIVDEYWIRTIYKPFDLEDLGMNNTLILVVIGTNAIHNFKPLLHPKIREIEKRFDVELSELTESEKWIDVAGNYVEGLNTNIKYEMRVNIFNH</sequence>
<proteinExistence type="predicted"/>